<keyword evidence="2" id="KW-0479">Metal-binding</keyword>
<keyword evidence="5" id="KW-0411">Iron-sulfur</keyword>
<dbReference type="Pfam" id="PF13183">
    <property type="entry name" value="Fer4_8"/>
    <property type="match status" value="1"/>
</dbReference>
<keyword evidence="4" id="KW-0408">Iron</keyword>
<evidence type="ECO:0000256" key="2">
    <source>
        <dbReference type="ARBA" id="ARBA00022723"/>
    </source>
</evidence>
<keyword evidence="8" id="KW-1185">Reference proteome</keyword>
<dbReference type="AlphaFoldDB" id="A0A1G5GFN3"/>
<organism evidence="7 8">
    <name type="scientific">Desulfoluna spongiiphila</name>
    <dbReference type="NCBI Taxonomy" id="419481"/>
    <lineage>
        <taxon>Bacteria</taxon>
        <taxon>Pseudomonadati</taxon>
        <taxon>Thermodesulfobacteriota</taxon>
        <taxon>Desulfobacteria</taxon>
        <taxon>Desulfobacterales</taxon>
        <taxon>Desulfolunaceae</taxon>
        <taxon>Desulfoluna</taxon>
    </lineage>
</organism>
<dbReference type="GO" id="GO:0051539">
    <property type="term" value="F:4 iron, 4 sulfur cluster binding"/>
    <property type="evidence" value="ECO:0007669"/>
    <property type="project" value="UniProtKB-KW"/>
</dbReference>
<evidence type="ECO:0000256" key="1">
    <source>
        <dbReference type="ARBA" id="ARBA00022485"/>
    </source>
</evidence>
<dbReference type="PANTHER" id="PTHR43255:SF1">
    <property type="entry name" value="IRON-SULFUR-BINDING OXIDOREDUCTASE FADF-RELATED"/>
    <property type="match status" value="1"/>
</dbReference>
<keyword evidence="1" id="KW-0004">4Fe-4S</keyword>
<evidence type="ECO:0000259" key="6">
    <source>
        <dbReference type="Pfam" id="PF13183"/>
    </source>
</evidence>
<protein>
    <submittedName>
        <fullName evidence="7">Heterodisulfide reductase subunit C</fullName>
    </submittedName>
</protein>
<dbReference type="SUPFAM" id="SSF46548">
    <property type="entry name" value="alpha-helical ferredoxin"/>
    <property type="match status" value="1"/>
</dbReference>
<feature type="domain" description="4Fe-4S ferredoxin-type" evidence="6">
    <location>
        <begin position="19"/>
        <end position="80"/>
    </location>
</feature>
<keyword evidence="3" id="KW-0560">Oxidoreductase</keyword>
<dbReference type="InterPro" id="IPR017900">
    <property type="entry name" value="4Fe4S_Fe_S_CS"/>
</dbReference>
<dbReference type="PANTHER" id="PTHR43255">
    <property type="entry name" value="IRON-SULFUR-BINDING OXIDOREDUCTASE FADF-RELATED-RELATED"/>
    <property type="match status" value="1"/>
</dbReference>
<dbReference type="InterPro" id="IPR017896">
    <property type="entry name" value="4Fe4S_Fe-S-bd"/>
</dbReference>
<evidence type="ECO:0000256" key="3">
    <source>
        <dbReference type="ARBA" id="ARBA00023002"/>
    </source>
</evidence>
<dbReference type="PROSITE" id="PS00198">
    <property type="entry name" value="4FE4S_FER_1"/>
    <property type="match status" value="1"/>
</dbReference>
<dbReference type="EMBL" id="FMUX01000010">
    <property type="protein sequence ID" value="SCY50382.1"/>
    <property type="molecule type" value="Genomic_DNA"/>
</dbReference>
<dbReference type="GO" id="GO:0005886">
    <property type="term" value="C:plasma membrane"/>
    <property type="evidence" value="ECO:0007669"/>
    <property type="project" value="TreeGrafter"/>
</dbReference>
<evidence type="ECO:0000313" key="7">
    <source>
        <dbReference type="EMBL" id="SCY50382.1"/>
    </source>
</evidence>
<dbReference type="STRING" id="419481.SAMN05216233_110139"/>
<dbReference type="Proteomes" id="UP000198870">
    <property type="component" value="Unassembled WGS sequence"/>
</dbReference>
<name>A0A1G5GFN3_9BACT</name>
<sequence>MKVDHSFFEEVSAKSGQDLSRCFHCMCCSGGCPVAHGMDYLPNQILRMIQLGMKKEVLESRAIWLCIGCYACVTECPNRVHIPYMMDALREIALTEEVKVGEKDIWAFHREFLKQVHKRGRIYELEFMARYKLATGNLFQDAAMGMKMFRLGRLELLPSSVKHKEIMKKIREACDE</sequence>
<gene>
    <name evidence="7" type="ORF">SAMN05216233_110139</name>
</gene>
<dbReference type="OrthoDB" id="9769677at2"/>
<proteinExistence type="predicted"/>
<dbReference type="GO" id="GO:0046872">
    <property type="term" value="F:metal ion binding"/>
    <property type="evidence" value="ECO:0007669"/>
    <property type="project" value="UniProtKB-KW"/>
</dbReference>
<dbReference type="Gene3D" id="1.10.1060.10">
    <property type="entry name" value="Alpha-helical ferredoxin"/>
    <property type="match status" value="1"/>
</dbReference>
<reference evidence="7 8" key="1">
    <citation type="submission" date="2016-10" db="EMBL/GenBank/DDBJ databases">
        <authorList>
            <person name="de Groot N.N."/>
        </authorList>
    </citation>
    <scope>NUCLEOTIDE SEQUENCE [LARGE SCALE GENOMIC DNA]</scope>
    <source>
        <strain evidence="7 8">AA1</strain>
    </source>
</reference>
<dbReference type="InterPro" id="IPR051460">
    <property type="entry name" value="HdrC_iron-sulfur_subunit"/>
</dbReference>
<dbReference type="RefSeq" id="WP_092211413.1">
    <property type="nucleotide sequence ID" value="NZ_FMUX01000010.1"/>
</dbReference>
<evidence type="ECO:0000256" key="5">
    <source>
        <dbReference type="ARBA" id="ARBA00023014"/>
    </source>
</evidence>
<dbReference type="GO" id="GO:0016491">
    <property type="term" value="F:oxidoreductase activity"/>
    <property type="evidence" value="ECO:0007669"/>
    <property type="project" value="UniProtKB-KW"/>
</dbReference>
<accession>A0A1G5GFN3</accession>
<evidence type="ECO:0000256" key="4">
    <source>
        <dbReference type="ARBA" id="ARBA00023004"/>
    </source>
</evidence>
<evidence type="ECO:0000313" key="8">
    <source>
        <dbReference type="Proteomes" id="UP000198870"/>
    </source>
</evidence>
<dbReference type="InterPro" id="IPR009051">
    <property type="entry name" value="Helical_ferredxn"/>
</dbReference>